<dbReference type="AlphaFoldDB" id="A0A2P1PSF0"/>
<protein>
    <submittedName>
        <fullName evidence="1">Uncharacterized protein</fullName>
    </submittedName>
</protein>
<proteinExistence type="predicted"/>
<evidence type="ECO:0000313" key="1">
    <source>
        <dbReference type="EMBL" id="AVP97768.1"/>
    </source>
</evidence>
<dbReference type="Proteomes" id="UP000241074">
    <property type="component" value="Chromosome"/>
</dbReference>
<gene>
    <name evidence="1" type="ORF">C7S18_11415</name>
</gene>
<accession>A0A2P1PSF0</accession>
<reference evidence="1 2" key="1">
    <citation type="submission" date="2018-03" db="EMBL/GenBank/DDBJ databases">
        <title>Ahniella affigens gen. nov., sp. nov., a gammaproteobacterium isolated from sandy soil near a stream.</title>
        <authorList>
            <person name="Ko Y."/>
            <person name="Kim J.-H."/>
        </authorList>
    </citation>
    <scope>NUCLEOTIDE SEQUENCE [LARGE SCALE GENOMIC DNA]</scope>
    <source>
        <strain evidence="1 2">D13</strain>
    </source>
</reference>
<organism evidence="1 2">
    <name type="scientific">Ahniella affigens</name>
    <dbReference type="NCBI Taxonomy" id="2021234"/>
    <lineage>
        <taxon>Bacteria</taxon>
        <taxon>Pseudomonadati</taxon>
        <taxon>Pseudomonadota</taxon>
        <taxon>Gammaproteobacteria</taxon>
        <taxon>Lysobacterales</taxon>
        <taxon>Rhodanobacteraceae</taxon>
        <taxon>Ahniella</taxon>
    </lineage>
</organism>
<dbReference type="KEGG" id="xba:C7S18_11415"/>
<name>A0A2P1PSF0_9GAMM</name>
<evidence type="ECO:0000313" key="2">
    <source>
        <dbReference type="Proteomes" id="UP000241074"/>
    </source>
</evidence>
<dbReference type="EMBL" id="CP027860">
    <property type="protein sequence ID" value="AVP97768.1"/>
    <property type="molecule type" value="Genomic_DNA"/>
</dbReference>
<keyword evidence="2" id="KW-1185">Reference proteome</keyword>
<reference evidence="1 2" key="2">
    <citation type="submission" date="2018-03" db="EMBL/GenBank/DDBJ databases">
        <authorList>
            <person name="Keele B.F."/>
        </authorList>
    </citation>
    <scope>NUCLEOTIDE SEQUENCE [LARGE SCALE GENOMIC DNA]</scope>
    <source>
        <strain evidence="1 2">D13</strain>
    </source>
</reference>
<sequence length="78" mass="8659">MLTGRGLAFEILARLRTQFGNPNAEGGLGLTERAWQYRNDVAARTDVVRWEYQVAGLPLALDQVRVGHNWFGNGCRGA</sequence>